<reference evidence="9 10" key="1">
    <citation type="submission" date="2010-08" db="EMBL/GenBank/DDBJ databases">
        <title>The draft genome of Desulfovibrio fructosovorans JJ.</title>
        <authorList>
            <consortium name="US DOE Joint Genome Institute (JGI-PGF)"/>
            <person name="Lucas S."/>
            <person name="Copeland A."/>
            <person name="Lapidus A."/>
            <person name="Cheng J.-F."/>
            <person name="Bruce D."/>
            <person name="Goodwin L."/>
            <person name="Pitluck S."/>
            <person name="Land M.L."/>
            <person name="Hauser L."/>
            <person name="Chang Y.-J."/>
            <person name="Jeffries C."/>
            <person name="Wall J.D."/>
            <person name="Stahl D.A."/>
            <person name="Arkin A.P."/>
            <person name="Dehal P."/>
            <person name="Stolyar S.M."/>
            <person name="Hazen T.C."/>
            <person name="Woyke T.J."/>
        </authorList>
    </citation>
    <scope>NUCLEOTIDE SEQUENCE [LARGE SCALE GENOMIC DNA]</scope>
    <source>
        <strain evidence="9 10">JJ</strain>
    </source>
</reference>
<dbReference type="Pfam" id="PF12704">
    <property type="entry name" value="MacB_PCD"/>
    <property type="match status" value="1"/>
</dbReference>
<evidence type="ECO:0000313" key="9">
    <source>
        <dbReference type="EMBL" id="EFL49532.1"/>
    </source>
</evidence>
<comment type="caution">
    <text evidence="9">The sequence shown here is derived from an EMBL/GenBank/DDBJ whole genome shotgun (WGS) entry which is preliminary data.</text>
</comment>
<protein>
    <recommendedName>
        <fullName evidence="11">ABC3 transporter permease protein domain-containing protein</fullName>
    </recommendedName>
</protein>
<keyword evidence="5 6" id="KW-0472">Membrane</keyword>
<keyword evidence="3 6" id="KW-0812">Transmembrane</keyword>
<dbReference type="InterPro" id="IPR003838">
    <property type="entry name" value="ABC3_permease_C"/>
</dbReference>
<feature type="transmembrane region" description="Helical" evidence="6">
    <location>
        <begin position="349"/>
        <end position="373"/>
    </location>
</feature>
<dbReference type="EMBL" id="AECZ01000040">
    <property type="protein sequence ID" value="EFL49532.1"/>
    <property type="molecule type" value="Genomic_DNA"/>
</dbReference>
<feature type="transmembrane region" description="Helical" evidence="6">
    <location>
        <begin position="296"/>
        <end position="329"/>
    </location>
</feature>
<dbReference type="OrthoDB" id="9775474at2"/>
<keyword evidence="2" id="KW-1003">Cell membrane</keyword>
<dbReference type="eggNOG" id="COG0577">
    <property type="taxonomic scope" value="Bacteria"/>
</dbReference>
<dbReference type="Pfam" id="PF02687">
    <property type="entry name" value="FtsX"/>
    <property type="match status" value="1"/>
</dbReference>
<keyword evidence="10" id="KW-1185">Reference proteome</keyword>
<dbReference type="InterPro" id="IPR025857">
    <property type="entry name" value="MacB_PCD"/>
</dbReference>
<gene>
    <name evidence="9" type="ORF">DesfrDRAFT_3727</name>
</gene>
<dbReference type="InterPro" id="IPR051125">
    <property type="entry name" value="ABC-4/HrtB_transporter"/>
</dbReference>
<dbReference type="Proteomes" id="UP000006250">
    <property type="component" value="Unassembled WGS sequence"/>
</dbReference>
<evidence type="ECO:0000256" key="5">
    <source>
        <dbReference type="ARBA" id="ARBA00023136"/>
    </source>
</evidence>
<dbReference type="GO" id="GO:0005886">
    <property type="term" value="C:plasma membrane"/>
    <property type="evidence" value="ECO:0007669"/>
    <property type="project" value="UniProtKB-SubCell"/>
</dbReference>
<dbReference type="RefSeq" id="WP_005996463.1">
    <property type="nucleotide sequence ID" value="NZ_AECZ01000040.1"/>
</dbReference>
<evidence type="ECO:0000256" key="2">
    <source>
        <dbReference type="ARBA" id="ARBA00022475"/>
    </source>
</evidence>
<dbReference type="STRING" id="596151.DesfrDRAFT_3727"/>
<sequence length="385" mass="42265" precursor="true">MLLLRLIIKNAFRHRLRSLLTIIGVAVALLAFGLLRTVLDAWNAGVSASSANRLVTRNAVSLTQPLPYAYKSRIRQVTGVDIVGAGNWFGGIYLDEKNFFANFAIEADEFFKLYPELLVSPEQRRAFLADRKAAIIGRKLATRFNWRIGDTITLRGTIFPGEWPLTIRAIYKGARPDTDETVLYLHWSYLDETMKKRAPSRAGKIGFFMIGIDDPSRAAEISKEIDKLFVNSQAETLTETEKAFQMGFVSMSEAILMAITMVSYVVILIILAVAANTMAMSARERLGEFAVMKTLGFGAPALAMMLLAESLILSLSGALLAVALMPPIAKGFSTYLAQFFPIFFVSRQTILLSLGFGLLVGVGAAIVPAVHVASVRIASAFRRIG</sequence>
<evidence type="ECO:0000256" key="3">
    <source>
        <dbReference type="ARBA" id="ARBA00022692"/>
    </source>
</evidence>
<accession>E1K1H7</accession>
<evidence type="ECO:0000256" key="6">
    <source>
        <dbReference type="SAM" id="Phobius"/>
    </source>
</evidence>
<keyword evidence="4 6" id="KW-1133">Transmembrane helix</keyword>
<organism evidence="9 10">
    <name type="scientific">Solidesulfovibrio fructosivorans JJ]</name>
    <dbReference type="NCBI Taxonomy" id="596151"/>
    <lineage>
        <taxon>Bacteria</taxon>
        <taxon>Pseudomonadati</taxon>
        <taxon>Thermodesulfobacteriota</taxon>
        <taxon>Desulfovibrionia</taxon>
        <taxon>Desulfovibrionales</taxon>
        <taxon>Desulfovibrionaceae</taxon>
        <taxon>Solidesulfovibrio</taxon>
    </lineage>
</organism>
<evidence type="ECO:0000256" key="4">
    <source>
        <dbReference type="ARBA" id="ARBA00022989"/>
    </source>
</evidence>
<dbReference type="PANTHER" id="PTHR43738">
    <property type="entry name" value="ABC TRANSPORTER, MEMBRANE PROTEIN"/>
    <property type="match status" value="1"/>
</dbReference>
<evidence type="ECO:0000313" key="10">
    <source>
        <dbReference type="Proteomes" id="UP000006250"/>
    </source>
</evidence>
<dbReference type="PANTHER" id="PTHR43738:SF3">
    <property type="entry name" value="ABC TRANSPORTER PERMEASE"/>
    <property type="match status" value="1"/>
</dbReference>
<dbReference type="AlphaFoldDB" id="E1K1H7"/>
<evidence type="ECO:0000256" key="1">
    <source>
        <dbReference type="ARBA" id="ARBA00004651"/>
    </source>
</evidence>
<feature type="transmembrane region" description="Helical" evidence="6">
    <location>
        <begin position="254"/>
        <end position="275"/>
    </location>
</feature>
<evidence type="ECO:0000259" key="8">
    <source>
        <dbReference type="Pfam" id="PF12704"/>
    </source>
</evidence>
<evidence type="ECO:0000259" key="7">
    <source>
        <dbReference type="Pfam" id="PF02687"/>
    </source>
</evidence>
<feature type="domain" description="MacB-like periplasmic core" evidence="8">
    <location>
        <begin position="22"/>
        <end position="227"/>
    </location>
</feature>
<feature type="domain" description="ABC3 transporter permease C-terminal" evidence="7">
    <location>
        <begin position="261"/>
        <end position="374"/>
    </location>
</feature>
<evidence type="ECO:0008006" key="11">
    <source>
        <dbReference type="Google" id="ProtNLM"/>
    </source>
</evidence>
<name>E1K1H7_SOLFR</name>
<comment type="subcellular location">
    <subcellularLocation>
        <location evidence="1">Cell membrane</location>
        <topology evidence="1">Multi-pass membrane protein</topology>
    </subcellularLocation>
</comment>
<proteinExistence type="predicted"/>